<dbReference type="Gramene" id="mRNA:HanXRQr2_Chr14g0660511">
    <property type="protein sequence ID" value="mRNA:HanXRQr2_Chr14g0660511"/>
    <property type="gene ID" value="HanXRQr2_Chr14g0660511"/>
</dbReference>
<evidence type="ECO:0000313" key="2">
    <source>
        <dbReference type="EMBL" id="OTG08458.1"/>
    </source>
</evidence>
<reference evidence="1" key="3">
    <citation type="submission" date="2020-06" db="EMBL/GenBank/DDBJ databases">
        <title>Helianthus annuus Genome sequencing and assembly Release 2.</title>
        <authorList>
            <person name="Gouzy J."/>
            <person name="Langlade N."/>
            <person name="Munos S."/>
        </authorList>
    </citation>
    <scope>NUCLEOTIDE SEQUENCE</scope>
    <source>
        <tissue evidence="1">Leaves</tissue>
    </source>
</reference>
<gene>
    <name evidence="2" type="ORF">HannXRQ_Chr11g0342001</name>
    <name evidence="1" type="ORF">HanXRQr2_Chr14g0660511</name>
</gene>
<evidence type="ECO:0000313" key="1">
    <source>
        <dbReference type="EMBL" id="KAF5770536.1"/>
    </source>
</evidence>
<dbReference type="AlphaFoldDB" id="A0A251TBL4"/>
<organism evidence="2 3">
    <name type="scientific">Helianthus annuus</name>
    <name type="common">Common sunflower</name>
    <dbReference type="NCBI Taxonomy" id="4232"/>
    <lineage>
        <taxon>Eukaryota</taxon>
        <taxon>Viridiplantae</taxon>
        <taxon>Streptophyta</taxon>
        <taxon>Embryophyta</taxon>
        <taxon>Tracheophyta</taxon>
        <taxon>Spermatophyta</taxon>
        <taxon>Magnoliopsida</taxon>
        <taxon>eudicotyledons</taxon>
        <taxon>Gunneridae</taxon>
        <taxon>Pentapetalae</taxon>
        <taxon>asterids</taxon>
        <taxon>campanulids</taxon>
        <taxon>Asterales</taxon>
        <taxon>Asteraceae</taxon>
        <taxon>Asteroideae</taxon>
        <taxon>Heliantheae alliance</taxon>
        <taxon>Heliantheae</taxon>
        <taxon>Helianthus</taxon>
    </lineage>
</organism>
<dbReference type="EMBL" id="CM007900">
    <property type="protein sequence ID" value="OTG08458.1"/>
    <property type="molecule type" value="Genomic_DNA"/>
</dbReference>
<sequence length="60" mass="7292">MKTAPDRRFCEKFLFPFELLYMKTRIRDRFVRNFVSVRIAVYENTNTRPILMNLLFAMVA</sequence>
<dbReference type="EMBL" id="MNCJ02000329">
    <property type="protein sequence ID" value="KAF5770536.1"/>
    <property type="molecule type" value="Genomic_DNA"/>
</dbReference>
<reference evidence="2" key="2">
    <citation type="submission" date="2017-02" db="EMBL/GenBank/DDBJ databases">
        <title>Sunflower complete genome.</title>
        <authorList>
            <person name="Langlade N."/>
            <person name="Munos S."/>
        </authorList>
    </citation>
    <scope>NUCLEOTIDE SEQUENCE [LARGE SCALE GENOMIC DNA]</scope>
    <source>
        <tissue evidence="2">Leaves</tissue>
    </source>
</reference>
<dbReference type="Proteomes" id="UP000215914">
    <property type="component" value="Chromosome 11"/>
</dbReference>
<reference evidence="1 3" key="1">
    <citation type="journal article" date="2017" name="Nature">
        <title>The sunflower genome provides insights into oil metabolism, flowering and Asterid evolution.</title>
        <authorList>
            <person name="Badouin H."/>
            <person name="Gouzy J."/>
            <person name="Grassa C.J."/>
            <person name="Murat F."/>
            <person name="Staton S.E."/>
            <person name="Cottret L."/>
            <person name="Lelandais-Briere C."/>
            <person name="Owens G.L."/>
            <person name="Carrere S."/>
            <person name="Mayjonade B."/>
            <person name="Legrand L."/>
            <person name="Gill N."/>
            <person name="Kane N.C."/>
            <person name="Bowers J.E."/>
            <person name="Hubner S."/>
            <person name="Bellec A."/>
            <person name="Berard A."/>
            <person name="Berges H."/>
            <person name="Blanchet N."/>
            <person name="Boniface M.C."/>
            <person name="Brunel D."/>
            <person name="Catrice O."/>
            <person name="Chaidir N."/>
            <person name="Claudel C."/>
            <person name="Donnadieu C."/>
            <person name="Faraut T."/>
            <person name="Fievet G."/>
            <person name="Helmstetter N."/>
            <person name="King M."/>
            <person name="Knapp S.J."/>
            <person name="Lai Z."/>
            <person name="Le Paslier M.C."/>
            <person name="Lippi Y."/>
            <person name="Lorenzon L."/>
            <person name="Mandel J.R."/>
            <person name="Marage G."/>
            <person name="Marchand G."/>
            <person name="Marquand E."/>
            <person name="Bret-Mestries E."/>
            <person name="Morien E."/>
            <person name="Nambeesan S."/>
            <person name="Nguyen T."/>
            <person name="Pegot-Espagnet P."/>
            <person name="Pouilly N."/>
            <person name="Raftis F."/>
            <person name="Sallet E."/>
            <person name="Schiex T."/>
            <person name="Thomas J."/>
            <person name="Vandecasteele C."/>
            <person name="Vares D."/>
            <person name="Vear F."/>
            <person name="Vautrin S."/>
            <person name="Crespi M."/>
            <person name="Mangin B."/>
            <person name="Burke J.M."/>
            <person name="Salse J."/>
            <person name="Munos S."/>
            <person name="Vincourt P."/>
            <person name="Rieseberg L.H."/>
            <person name="Langlade N.B."/>
        </authorList>
    </citation>
    <scope>NUCLEOTIDE SEQUENCE [LARGE SCALE GENOMIC DNA]</scope>
    <source>
        <strain evidence="3">cv. SF193</strain>
        <tissue evidence="1">Leaves</tissue>
    </source>
</reference>
<protein>
    <submittedName>
        <fullName evidence="2">Uncharacterized protein</fullName>
    </submittedName>
</protein>
<name>A0A251TBL4_HELAN</name>
<proteinExistence type="predicted"/>
<keyword evidence="3" id="KW-1185">Reference proteome</keyword>
<dbReference type="InParanoid" id="A0A251TBL4"/>
<evidence type="ECO:0000313" key="3">
    <source>
        <dbReference type="Proteomes" id="UP000215914"/>
    </source>
</evidence>
<accession>A0A251TBL4</accession>